<accession>A0A517RJR7</accession>
<dbReference type="EMBL" id="CP036269">
    <property type="protein sequence ID" value="QDT44102.1"/>
    <property type="molecule type" value="Genomic_DNA"/>
</dbReference>
<keyword evidence="1" id="KW-0812">Transmembrane</keyword>
<reference evidence="2 3" key="1">
    <citation type="submission" date="2019-02" db="EMBL/GenBank/DDBJ databases">
        <title>Deep-cultivation of Planctomycetes and their phenomic and genomic characterization uncovers novel biology.</title>
        <authorList>
            <person name="Wiegand S."/>
            <person name="Jogler M."/>
            <person name="Boedeker C."/>
            <person name="Pinto D."/>
            <person name="Vollmers J."/>
            <person name="Rivas-Marin E."/>
            <person name="Kohn T."/>
            <person name="Peeters S.H."/>
            <person name="Heuer A."/>
            <person name="Rast P."/>
            <person name="Oberbeckmann S."/>
            <person name="Bunk B."/>
            <person name="Jeske O."/>
            <person name="Meyerdierks A."/>
            <person name="Storesund J.E."/>
            <person name="Kallscheuer N."/>
            <person name="Luecker S."/>
            <person name="Lage O.M."/>
            <person name="Pohl T."/>
            <person name="Merkel B.J."/>
            <person name="Hornburger P."/>
            <person name="Mueller R.-W."/>
            <person name="Bruemmer F."/>
            <person name="Labrenz M."/>
            <person name="Spormann A.M."/>
            <person name="Op den Camp H."/>
            <person name="Overmann J."/>
            <person name="Amann R."/>
            <person name="Jetten M.S.M."/>
            <person name="Mascher T."/>
            <person name="Medema M.H."/>
            <person name="Devos D.P."/>
            <person name="Kaster A.-K."/>
            <person name="Ovreas L."/>
            <person name="Rohde M."/>
            <person name="Galperin M.Y."/>
            <person name="Jogler C."/>
        </authorList>
    </citation>
    <scope>NUCLEOTIDE SEQUENCE [LARGE SCALE GENOMIC DNA]</scope>
    <source>
        <strain evidence="2 3">Pan241w</strain>
    </source>
</reference>
<sequence>MKDRRKLLRESLIAALVFFVSYVGIYITLSCLGGYYFSQSGIYRYRSIGLSVSDISIWNPKGCRFQARFKNIRGEYVSRGNELGYFFSPLIMIDRKWFHPTINHFDSDELK</sequence>
<dbReference type="OrthoDB" id="283877at2"/>
<dbReference type="KEGG" id="gaz:Pan241w_42080"/>
<proteinExistence type="predicted"/>
<organism evidence="2 3">
    <name type="scientific">Gimesia alba</name>
    <dbReference type="NCBI Taxonomy" id="2527973"/>
    <lineage>
        <taxon>Bacteria</taxon>
        <taxon>Pseudomonadati</taxon>
        <taxon>Planctomycetota</taxon>
        <taxon>Planctomycetia</taxon>
        <taxon>Planctomycetales</taxon>
        <taxon>Planctomycetaceae</taxon>
        <taxon>Gimesia</taxon>
    </lineage>
</organism>
<keyword evidence="1" id="KW-0472">Membrane</keyword>
<dbReference type="PROSITE" id="PS51257">
    <property type="entry name" value="PROKAR_LIPOPROTEIN"/>
    <property type="match status" value="1"/>
</dbReference>
<gene>
    <name evidence="2" type="ORF">Pan241w_42080</name>
</gene>
<keyword evidence="1" id="KW-1133">Transmembrane helix</keyword>
<feature type="transmembrane region" description="Helical" evidence="1">
    <location>
        <begin position="12"/>
        <end position="37"/>
    </location>
</feature>
<evidence type="ECO:0000313" key="2">
    <source>
        <dbReference type="EMBL" id="QDT44102.1"/>
    </source>
</evidence>
<dbReference type="Proteomes" id="UP000317171">
    <property type="component" value="Chromosome"/>
</dbReference>
<protein>
    <submittedName>
        <fullName evidence="2">Uncharacterized protein</fullName>
    </submittedName>
</protein>
<dbReference type="RefSeq" id="WP_145219277.1">
    <property type="nucleotide sequence ID" value="NZ_CP036269.1"/>
</dbReference>
<keyword evidence="3" id="KW-1185">Reference proteome</keyword>
<evidence type="ECO:0000313" key="3">
    <source>
        <dbReference type="Proteomes" id="UP000317171"/>
    </source>
</evidence>
<dbReference type="AlphaFoldDB" id="A0A517RJR7"/>
<evidence type="ECO:0000256" key="1">
    <source>
        <dbReference type="SAM" id="Phobius"/>
    </source>
</evidence>
<name>A0A517RJR7_9PLAN</name>